<evidence type="ECO:0000313" key="9">
    <source>
        <dbReference type="Proteomes" id="UP000264589"/>
    </source>
</evidence>
<sequence>MDAGFVSVFFASFVTLFIVIDPIMVAPLFAALTHSETSASQRLTAIQAALIAAGILFVFGFFGSFMLEHLGIDIAAFRAAGGMLLFLIGFRMFFDPDGEMEAKRPGPKASSRDNVAFFPLAMPMLAGPGAIATIMLLMNPQGVAAADLMLTRTAVILSMLLCLCIGIIIMIFSSRIASALGRTGMNTISRLLGMLLMALAVQYVFDGVRVGVLERVQISTLEGWMPVHVAEKS</sequence>
<dbReference type="InParanoid" id="A0A371R817"/>
<comment type="subcellular location">
    <subcellularLocation>
        <location evidence="1 7">Cell membrane</location>
        <topology evidence="1 7">Multi-pass membrane protein</topology>
    </subcellularLocation>
</comment>
<keyword evidence="9" id="KW-1185">Reference proteome</keyword>
<dbReference type="RefSeq" id="WP_116393309.1">
    <property type="nucleotide sequence ID" value="NZ_QUQO01000002.1"/>
</dbReference>
<feature type="transmembrane region" description="Helical" evidence="7">
    <location>
        <begin position="150"/>
        <end position="172"/>
    </location>
</feature>
<evidence type="ECO:0000256" key="3">
    <source>
        <dbReference type="ARBA" id="ARBA00022475"/>
    </source>
</evidence>
<keyword evidence="3" id="KW-1003">Cell membrane</keyword>
<protein>
    <recommendedName>
        <fullName evidence="7">UPF0056 membrane protein</fullName>
    </recommendedName>
</protein>
<evidence type="ECO:0000256" key="7">
    <source>
        <dbReference type="RuleBase" id="RU362048"/>
    </source>
</evidence>
<comment type="caution">
    <text evidence="8">The sequence shown here is derived from an EMBL/GenBank/DDBJ whole genome shotgun (WGS) entry which is preliminary data.</text>
</comment>
<feature type="transmembrane region" description="Helical" evidence="7">
    <location>
        <begin position="115"/>
        <end position="138"/>
    </location>
</feature>
<organism evidence="8 9">
    <name type="scientific">Parvularcula marina</name>
    <dbReference type="NCBI Taxonomy" id="2292771"/>
    <lineage>
        <taxon>Bacteria</taxon>
        <taxon>Pseudomonadati</taxon>
        <taxon>Pseudomonadota</taxon>
        <taxon>Alphaproteobacteria</taxon>
        <taxon>Parvularculales</taxon>
        <taxon>Parvularculaceae</taxon>
        <taxon>Parvularcula</taxon>
    </lineage>
</organism>
<feature type="transmembrane region" description="Helical" evidence="7">
    <location>
        <begin position="6"/>
        <end position="31"/>
    </location>
</feature>
<dbReference type="Pfam" id="PF01914">
    <property type="entry name" value="MarC"/>
    <property type="match status" value="1"/>
</dbReference>
<evidence type="ECO:0000256" key="1">
    <source>
        <dbReference type="ARBA" id="ARBA00004651"/>
    </source>
</evidence>
<evidence type="ECO:0000256" key="4">
    <source>
        <dbReference type="ARBA" id="ARBA00022692"/>
    </source>
</evidence>
<feature type="transmembrane region" description="Helical" evidence="7">
    <location>
        <begin position="43"/>
        <end position="62"/>
    </location>
</feature>
<reference evidence="8 9" key="1">
    <citation type="submission" date="2018-08" db="EMBL/GenBank/DDBJ databases">
        <title>Parvularcula sp. SM1705, isolated from surface water of the South Sea China.</title>
        <authorList>
            <person name="Sun L."/>
        </authorList>
    </citation>
    <scope>NUCLEOTIDE SEQUENCE [LARGE SCALE GENOMIC DNA]</scope>
    <source>
        <strain evidence="8 9">SM1705</strain>
    </source>
</reference>
<dbReference type="OrthoDB" id="21094at2"/>
<evidence type="ECO:0000256" key="5">
    <source>
        <dbReference type="ARBA" id="ARBA00022989"/>
    </source>
</evidence>
<dbReference type="PANTHER" id="PTHR33508">
    <property type="entry name" value="UPF0056 MEMBRANE PROTEIN YHCE"/>
    <property type="match status" value="1"/>
</dbReference>
<dbReference type="GO" id="GO:0005886">
    <property type="term" value="C:plasma membrane"/>
    <property type="evidence" value="ECO:0007669"/>
    <property type="project" value="UniProtKB-SubCell"/>
</dbReference>
<dbReference type="PANTHER" id="PTHR33508:SF1">
    <property type="entry name" value="UPF0056 MEMBRANE PROTEIN YHCE"/>
    <property type="match status" value="1"/>
</dbReference>
<evidence type="ECO:0000313" key="8">
    <source>
        <dbReference type="EMBL" id="RFB01593.1"/>
    </source>
</evidence>
<keyword evidence="5 7" id="KW-1133">Transmembrane helix</keyword>
<dbReference type="EMBL" id="QUQO01000002">
    <property type="protein sequence ID" value="RFB01593.1"/>
    <property type="molecule type" value="Genomic_DNA"/>
</dbReference>
<accession>A0A371R817</accession>
<feature type="transmembrane region" description="Helical" evidence="7">
    <location>
        <begin position="74"/>
        <end position="94"/>
    </location>
</feature>
<dbReference type="Proteomes" id="UP000264589">
    <property type="component" value="Unassembled WGS sequence"/>
</dbReference>
<evidence type="ECO:0000256" key="6">
    <source>
        <dbReference type="ARBA" id="ARBA00023136"/>
    </source>
</evidence>
<proteinExistence type="inferred from homology"/>
<dbReference type="AlphaFoldDB" id="A0A371R817"/>
<gene>
    <name evidence="8" type="ORF">DX908_15045</name>
</gene>
<evidence type="ECO:0000256" key="2">
    <source>
        <dbReference type="ARBA" id="ARBA00009784"/>
    </source>
</evidence>
<name>A0A371R817_9PROT</name>
<keyword evidence="4 7" id="KW-0812">Transmembrane</keyword>
<feature type="transmembrane region" description="Helical" evidence="7">
    <location>
        <begin position="184"/>
        <end position="205"/>
    </location>
</feature>
<comment type="similarity">
    <text evidence="2 7">Belongs to the UPF0056 (MarC) family.</text>
</comment>
<dbReference type="NCBIfam" id="TIGR00427">
    <property type="entry name" value="NAAT family transporter"/>
    <property type="match status" value="1"/>
</dbReference>
<keyword evidence="6 7" id="KW-0472">Membrane</keyword>
<dbReference type="InterPro" id="IPR002771">
    <property type="entry name" value="Multi_antbiot-R_MarC"/>
</dbReference>
<dbReference type="FunCoup" id="A0A371R817">
    <property type="interactions" value="80"/>
</dbReference>